<dbReference type="SMART" id="SM00344">
    <property type="entry name" value="HTH_ASNC"/>
    <property type="match status" value="1"/>
</dbReference>
<proteinExistence type="predicted"/>
<dbReference type="Pfam" id="PF13404">
    <property type="entry name" value="HTH_AsnC-type"/>
    <property type="match status" value="1"/>
</dbReference>
<evidence type="ECO:0000256" key="2">
    <source>
        <dbReference type="ARBA" id="ARBA00023125"/>
    </source>
</evidence>
<dbReference type="InterPro" id="IPR019888">
    <property type="entry name" value="Tscrpt_reg_AsnC-like"/>
</dbReference>
<dbReference type="GO" id="GO:0043200">
    <property type="term" value="P:response to amino acid"/>
    <property type="evidence" value="ECO:0007669"/>
    <property type="project" value="TreeGrafter"/>
</dbReference>
<dbReference type="Gene3D" id="1.10.10.10">
    <property type="entry name" value="Winged helix-like DNA-binding domain superfamily/Winged helix DNA-binding domain"/>
    <property type="match status" value="1"/>
</dbReference>
<dbReference type="InterPro" id="IPR019887">
    <property type="entry name" value="Tscrpt_reg_AsnC/Lrp_C"/>
</dbReference>
<evidence type="ECO:0000313" key="6">
    <source>
        <dbReference type="Proteomes" id="UP000278222"/>
    </source>
</evidence>
<evidence type="ECO:0000259" key="4">
    <source>
        <dbReference type="PROSITE" id="PS50956"/>
    </source>
</evidence>
<dbReference type="PANTHER" id="PTHR30154">
    <property type="entry name" value="LEUCINE-RESPONSIVE REGULATORY PROTEIN"/>
    <property type="match status" value="1"/>
</dbReference>
<dbReference type="InterPro" id="IPR000485">
    <property type="entry name" value="AsnC-type_HTH_dom"/>
</dbReference>
<evidence type="ECO:0000313" key="5">
    <source>
        <dbReference type="EMBL" id="ROP84265.1"/>
    </source>
</evidence>
<dbReference type="Gene3D" id="3.30.70.920">
    <property type="match status" value="1"/>
</dbReference>
<reference evidence="5 6" key="1">
    <citation type="submission" date="2018-11" db="EMBL/GenBank/DDBJ databases">
        <title>Genomic Encyclopedia of Type Strains, Phase IV (KMG-IV): sequencing the most valuable type-strain genomes for metagenomic binning, comparative biology and taxonomic classification.</title>
        <authorList>
            <person name="Goeker M."/>
        </authorList>
    </citation>
    <scope>NUCLEOTIDE SEQUENCE [LARGE SCALE GENOMIC DNA]</scope>
    <source>
        <strain evidence="5 6">DSM 5900</strain>
    </source>
</reference>
<dbReference type="PRINTS" id="PR00033">
    <property type="entry name" value="HTHASNC"/>
</dbReference>
<dbReference type="EMBL" id="RJKX01000015">
    <property type="protein sequence ID" value="ROP84265.1"/>
    <property type="molecule type" value="Genomic_DNA"/>
</dbReference>
<gene>
    <name evidence="5" type="ORF">EDC65_3615</name>
</gene>
<comment type="caution">
    <text evidence="5">The sequence shown here is derived from an EMBL/GenBank/DDBJ whole genome shotgun (WGS) entry which is preliminary data.</text>
</comment>
<dbReference type="InterPro" id="IPR036388">
    <property type="entry name" value="WH-like_DNA-bd_sf"/>
</dbReference>
<dbReference type="AlphaFoldDB" id="A0A3N1L4C9"/>
<evidence type="ECO:0000256" key="1">
    <source>
        <dbReference type="ARBA" id="ARBA00023015"/>
    </source>
</evidence>
<dbReference type="InterPro" id="IPR036390">
    <property type="entry name" value="WH_DNA-bd_sf"/>
</dbReference>
<dbReference type="SUPFAM" id="SSF54909">
    <property type="entry name" value="Dimeric alpha+beta barrel"/>
    <property type="match status" value="1"/>
</dbReference>
<evidence type="ECO:0000256" key="3">
    <source>
        <dbReference type="ARBA" id="ARBA00023163"/>
    </source>
</evidence>
<dbReference type="PROSITE" id="PS50956">
    <property type="entry name" value="HTH_ASNC_2"/>
    <property type="match status" value="1"/>
</dbReference>
<keyword evidence="2" id="KW-0238">DNA-binding</keyword>
<dbReference type="Proteomes" id="UP000278222">
    <property type="component" value="Unassembled WGS sequence"/>
</dbReference>
<dbReference type="Pfam" id="PF01037">
    <property type="entry name" value="AsnC_trans_reg"/>
    <property type="match status" value="1"/>
</dbReference>
<dbReference type="OrthoDB" id="9813313at2"/>
<sequence>MDDIDRILLDAVQADGRRPLAALAELAGLSTSAVNERLRRLLADGTLAGIHGRVDARLAGFDVCAFVEVLLAAPGDDAGFIAGCLGEPQVQECHHVTGDWSYLLKVRARTTGDLERLIGATIKTWPGVVRTRTTLALSSPKETAALPCAARPA</sequence>
<feature type="domain" description="HTH asnC-type" evidence="4">
    <location>
        <begin position="1"/>
        <end position="62"/>
    </location>
</feature>
<dbReference type="RefSeq" id="WP_123692056.1">
    <property type="nucleotide sequence ID" value="NZ_AP019700.1"/>
</dbReference>
<dbReference type="GO" id="GO:0005829">
    <property type="term" value="C:cytosol"/>
    <property type="evidence" value="ECO:0007669"/>
    <property type="project" value="TreeGrafter"/>
</dbReference>
<keyword evidence="6" id="KW-1185">Reference proteome</keyword>
<accession>A0A3N1L4C9</accession>
<dbReference type="GO" id="GO:0043565">
    <property type="term" value="F:sequence-specific DNA binding"/>
    <property type="evidence" value="ECO:0007669"/>
    <property type="project" value="InterPro"/>
</dbReference>
<protein>
    <submittedName>
        <fullName evidence="5">Lrp/AsnC family leucine-responsive transcriptional regulator</fullName>
    </submittedName>
</protein>
<keyword evidence="3" id="KW-0804">Transcription</keyword>
<organism evidence="5 6">
    <name type="scientific">Stella humosa</name>
    <dbReference type="NCBI Taxonomy" id="94"/>
    <lineage>
        <taxon>Bacteria</taxon>
        <taxon>Pseudomonadati</taxon>
        <taxon>Pseudomonadota</taxon>
        <taxon>Alphaproteobacteria</taxon>
        <taxon>Rhodospirillales</taxon>
        <taxon>Stellaceae</taxon>
        <taxon>Stella</taxon>
    </lineage>
</organism>
<name>A0A3N1L4C9_9PROT</name>
<dbReference type="SUPFAM" id="SSF46785">
    <property type="entry name" value="Winged helix' DNA-binding domain"/>
    <property type="match status" value="1"/>
</dbReference>
<dbReference type="InterPro" id="IPR011008">
    <property type="entry name" value="Dimeric_a/b-barrel"/>
</dbReference>
<dbReference type="PANTHER" id="PTHR30154:SF53">
    <property type="entry name" value="HTH-TYPE TRANSCRIPTIONAL REGULATOR LRPC"/>
    <property type="match status" value="1"/>
</dbReference>
<keyword evidence="1" id="KW-0805">Transcription regulation</keyword>